<name>A0ABS7CJ87_9BACL</name>
<feature type="non-terminal residue" evidence="1">
    <location>
        <position position="76"/>
    </location>
</feature>
<keyword evidence="2" id="KW-1185">Reference proteome</keyword>
<sequence>MANKLNKNKRRRAASAPSPYYLPISASESIPSFRATQAVVLACTRIVSIMAIKVTDAIISACLTPIPASMPDKAAG</sequence>
<protein>
    <submittedName>
        <fullName evidence="1">Uncharacterized protein</fullName>
    </submittedName>
</protein>
<evidence type="ECO:0000313" key="2">
    <source>
        <dbReference type="Proteomes" id="UP001519887"/>
    </source>
</evidence>
<reference evidence="1 2" key="1">
    <citation type="submission" date="2021-07" db="EMBL/GenBank/DDBJ databases">
        <title>Paenibacillus radiodurans sp. nov., isolated from the southeastern edge of Tengger Desert.</title>
        <authorList>
            <person name="Zhang G."/>
        </authorList>
    </citation>
    <scope>NUCLEOTIDE SEQUENCE [LARGE SCALE GENOMIC DNA]</scope>
    <source>
        <strain evidence="1 2">CCM 7311</strain>
    </source>
</reference>
<evidence type="ECO:0000313" key="1">
    <source>
        <dbReference type="EMBL" id="MBW7460991.1"/>
    </source>
</evidence>
<dbReference type="Proteomes" id="UP001519887">
    <property type="component" value="Unassembled WGS sequence"/>
</dbReference>
<gene>
    <name evidence="1" type="ORF">K0U00_43740</name>
</gene>
<organism evidence="1 2">
    <name type="scientific">Paenibacillus sepulcri</name>
    <dbReference type="NCBI Taxonomy" id="359917"/>
    <lineage>
        <taxon>Bacteria</taxon>
        <taxon>Bacillati</taxon>
        <taxon>Bacillota</taxon>
        <taxon>Bacilli</taxon>
        <taxon>Bacillales</taxon>
        <taxon>Paenibacillaceae</taxon>
        <taxon>Paenibacillus</taxon>
    </lineage>
</organism>
<proteinExistence type="predicted"/>
<comment type="caution">
    <text evidence="1">The sequence shown here is derived from an EMBL/GenBank/DDBJ whole genome shotgun (WGS) entry which is preliminary data.</text>
</comment>
<accession>A0ABS7CJ87</accession>
<dbReference type="EMBL" id="JAHZIK010002605">
    <property type="protein sequence ID" value="MBW7460991.1"/>
    <property type="molecule type" value="Genomic_DNA"/>
</dbReference>